<dbReference type="PATRIC" id="fig|1339349.3.peg.4047"/>
<sequence>MTTFYRFDIMKNLRIFQFGIVVLLCGILSLPLSAQTEVMAWSNITGVRVDGELIDFESSLRVGTLKGDMEITGKEKQVRPVFHREGNMQEVTATLRGVKFHQKVTDKGKGLVEISIDALSDTTLNQAAYYCIALSPENYIDAKVRVSGRKLTVTSANRKLEFKFNKSVKATVEKESTGTVVYISLMPILKKAGRTALSMELHASGVIDHSDAEITLDMQNPGSLFAGFGGNFRLQNPAADPKVIDYCLENLRVAYGRVEFPWRLWQPEEESDPIAVAQNGGLNKRVEESLLMAKRLKAMGMPVILSCWFPPAWAIDGGPASYARQGGVIAYRLDNRKKEKIYKSMADYLLYAKRYYGIEFSMFSFNESDLGIDVLHTPQEHADFIKEFGAYLAGLNLPTRMLLGDNSDATTFDFILPALNNPETHKYIGAVSFHSWRGCDDVTLRKWAGAAKEINVLLLVGEGSTDAAAHGYAEIFNESTFALYEINLYTRICAICQPLSILQWQLTSDYSLLWGDGIYGSKGPLRPTQRFWNIKQLASTPADALAIPVSSSKKNVNCAAFGNMVRGEYAVHMVNNGADCEAVISGIPAEVKELKVYVTNTKDCMKETAVKVENGLVRVHLPAISFITLLSDK</sequence>
<evidence type="ECO:0008006" key="3">
    <source>
        <dbReference type="Google" id="ProtNLM"/>
    </source>
</evidence>
<evidence type="ECO:0000313" key="2">
    <source>
        <dbReference type="Proteomes" id="UP000028013"/>
    </source>
</evidence>
<dbReference type="InterPro" id="IPR017853">
    <property type="entry name" value="GH"/>
</dbReference>
<dbReference type="InterPro" id="IPR013780">
    <property type="entry name" value="Glyco_hydro_b"/>
</dbReference>
<evidence type="ECO:0000313" key="1">
    <source>
        <dbReference type="EMBL" id="KDS48062.1"/>
    </source>
</evidence>
<name>A0A078RUY2_BACUN</name>
<proteinExistence type="predicted"/>
<dbReference type="SUPFAM" id="SSF51445">
    <property type="entry name" value="(Trans)glycosidases"/>
    <property type="match status" value="1"/>
</dbReference>
<dbReference type="Gene3D" id="2.60.40.1180">
    <property type="entry name" value="Golgi alpha-mannosidase II"/>
    <property type="match status" value="1"/>
</dbReference>
<dbReference type="AlphaFoldDB" id="A0A078RUY2"/>
<dbReference type="Gene3D" id="3.20.20.80">
    <property type="entry name" value="Glycosidases"/>
    <property type="match status" value="1"/>
</dbReference>
<dbReference type="EMBL" id="JNHN01000184">
    <property type="protein sequence ID" value="KDS48062.1"/>
    <property type="molecule type" value="Genomic_DNA"/>
</dbReference>
<reference evidence="1 2" key="1">
    <citation type="submission" date="2014-04" db="EMBL/GenBank/DDBJ databases">
        <authorList>
            <person name="Sears C."/>
            <person name="Carroll K."/>
            <person name="Sack B.R."/>
            <person name="Qadri F."/>
            <person name="Myers L.L."/>
            <person name="Chung G.-T."/>
            <person name="Escheverria P."/>
            <person name="Fraser C.M."/>
            <person name="Sadzewicz L."/>
            <person name="Shefchek K.A."/>
            <person name="Tallon L."/>
            <person name="Das S.P."/>
            <person name="Daugherty S."/>
            <person name="Mongodin E.F."/>
        </authorList>
    </citation>
    <scope>NUCLEOTIDE SEQUENCE [LARGE SCALE GENOMIC DNA]</scope>
    <source>
        <strain evidence="1 2">3978 T3 ii</strain>
    </source>
</reference>
<protein>
    <recommendedName>
        <fullName evidence="3">O-Glycosyl hydrolase</fullName>
    </recommendedName>
</protein>
<comment type="caution">
    <text evidence="1">The sequence shown here is derived from an EMBL/GenBank/DDBJ whole genome shotgun (WGS) entry which is preliminary data.</text>
</comment>
<dbReference type="Proteomes" id="UP000028013">
    <property type="component" value="Unassembled WGS sequence"/>
</dbReference>
<organism evidence="1 2">
    <name type="scientific">Bacteroides uniformis str. 3978 T3 ii</name>
    <dbReference type="NCBI Taxonomy" id="1339349"/>
    <lineage>
        <taxon>Bacteria</taxon>
        <taxon>Pseudomonadati</taxon>
        <taxon>Bacteroidota</taxon>
        <taxon>Bacteroidia</taxon>
        <taxon>Bacteroidales</taxon>
        <taxon>Bacteroidaceae</taxon>
        <taxon>Bacteroides</taxon>
    </lineage>
</organism>
<gene>
    <name evidence="1" type="ORF">M094_2994</name>
</gene>
<accession>A0A078RUY2</accession>